<dbReference type="NCBIfam" id="TIGR03860">
    <property type="entry name" value="FMN_nitrolo"/>
    <property type="match status" value="1"/>
</dbReference>
<keyword evidence="2 6" id="KW-0288">FMN</keyword>
<dbReference type="EMBL" id="LLYZ01000005">
    <property type="protein sequence ID" value="KQK26172.1"/>
    <property type="molecule type" value="Genomic_DNA"/>
</dbReference>
<dbReference type="GO" id="GO:0004497">
    <property type="term" value="F:monooxygenase activity"/>
    <property type="evidence" value="ECO:0007669"/>
    <property type="project" value="UniProtKB-KW"/>
</dbReference>
<accession>A0A0Q3KPT3</accession>
<keyword evidence="3" id="KW-0560">Oxidoreductase</keyword>
<feature type="binding site" evidence="6">
    <location>
        <position position="219"/>
    </location>
    <ligand>
        <name>FMN</name>
        <dbReference type="ChEBI" id="CHEBI:58210"/>
    </ligand>
</feature>
<dbReference type="Gene3D" id="3.20.20.30">
    <property type="entry name" value="Luciferase-like domain"/>
    <property type="match status" value="1"/>
</dbReference>
<dbReference type="InterPro" id="IPR016215">
    <property type="entry name" value="NTA_MOA"/>
</dbReference>
<feature type="binding site" evidence="6">
    <location>
        <position position="56"/>
    </location>
    <ligand>
        <name>FMN</name>
        <dbReference type="ChEBI" id="CHEBI:58210"/>
    </ligand>
</feature>
<evidence type="ECO:0000256" key="6">
    <source>
        <dbReference type="PIRSR" id="PIRSR000337-1"/>
    </source>
</evidence>
<evidence type="ECO:0000256" key="4">
    <source>
        <dbReference type="ARBA" id="ARBA00023033"/>
    </source>
</evidence>
<name>A0A0Q3KPT3_9FLAO</name>
<feature type="binding site" evidence="6">
    <location>
        <position position="148"/>
    </location>
    <ligand>
        <name>FMN</name>
        <dbReference type="ChEBI" id="CHEBI:58210"/>
    </ligand>
</feature>
<dbReference type="SUPFAM" id="SSF51679">
    <property type="entry name" value="Bacterial luciferase-like"/>
    <property type="match status" value="1"/>
</dbReference>
<protein>
    <submittedName>
        <fullName evidence="8">Nitrilotriacetate monooxygenase</fullName>
    </submittedName>
</protein>
<comment type="caution">
    <text evidence="8">The sequence shown here is derived from an EMBL/GenBank/DDBJ whole genome shotgun (WGS) entry which is preliminary data.</text>
</comment>
<dbReference type="PANTHER" id="PTHR30011">
    <property type="entry name" value="ALKANESULFONATE MONOOXYGENASE-RELATED"/>
    <property type="match status" value="1"/>
</dbReference>
<evidence type="ECO:0000256" key="5">
    <source>
        <dbReference type="ARBA" id="ARBA00033748"/>
    </source>
</evidence>
<dbReference type="InterPro" id="IPR051260">
    <property type="entry name" value="Diverse_substr_monoxygenases"/>
</dbReference>
<proteinExistence type="inferred from homology"/>
<dbReference type="OrthoDB" id="3265338at2"/>
<keyword evidence="1 6" id="KW-0285">Flavoprotein</keyword>
<evidence type="ECO:0000256" key="1">
    <source>
        <dbReference type="ARBA" id="ARBA00022630"/>
    </source>
</evidence>
<evidence type="ECO:0000256" key="2">
    <source>
        <dbReference type="ARBA" id="ARBA00022643"/>
    </source>
</evidence>
<gene>
    <name evidence="8" type="ORF">AR438_11385</name>
</gene>
<dbReference type="STRING" id="452084.AR438_11385"/>
<keyword evidence="9" id="KW-1185">Reference proteome</keyword>
<dbReference type="GO" id="GO:0016705">
    <property type="term" value="F:oxidoreductase activity, acting on paired donors, with incorporation or reduction of molecular oxygen"/>
    <property type="evidence" value="ECO:0007669"/>
    <property type="project" value="InterPro"/>
</dbReference>
<feature type="domain" description="Luciferase-like" evidence="7">
    <location>
        <begin position="28"/>
        <end position="285"/>
    </location>
</feature>
<dbReference type="PANTHER" id="PTHR30011:SF16">
    <property type="entry name" value="C2H2 FINGER DOMAIN TRANSCRIPTION FACTOR (EUROFUNG)-RELATED"/>
    <property type="match status" value="1"/>
</dbReference>
<dbReference type="Proteomes" id="UP000051682">
    <property type="component" value="Unassembled WGS sequence"/>
</dbReference>
<dbReference type="InterPro" id="IPR011251">
    <property type="entry name" value="Luciferase-like_dom"/>
</dbReference>
<keyword evidence="4 8" id="KW-0503">Monooxygenase</keyword>
<dbReference type="AlphaFoldDB" id="A0A0Q3KPT3"/>
<evidence type="ECO:0000313" key="8">
    <source>
        <dbReference type="EMBL" id="KQK26172.1"/>
    </source>
</evidence>
<dbReference type="RefSeq" id="WP_056015214.1">
    <property type="nucleotide sequence ID" value="NZ_LLYZ01000005.1"/>
</dbReference>
<feature type="binding site" evidence="6">
    <location>
        <position position="95"/>
    </location>
    <ligand>
        <name>FMN</name>
        <dbReference type="ChEBI" id="CHEBI:58210"/>
    </ligand>
</feature>
<organism evidence="8 9">
    <name type="scientific">Chryseobacterium aquaticum</name>
    <dbReference type="NCBI Taxonomy" id="452084"/>
    <lineage>
        <taxon>Bacteria</taxon>
        <taxon>Pseudomonadati</taxon>
        <taxon>Bacteroidota</taxon>
        <taxon>Flavobacteriia</taxon>
        <taxon>Flavobacteriales</taxon>
        <taxon>Weeksellaceae</taxon>
        <taxon>Chryseobacterium group</taxon>
        <taxon>Chryseobacterium</taxon>
    </lineage>
</organism>
<dbReference type="InterPro" id="IPR036661">
    <property type="entry name" value="Luciferase-like_sf"/>
</dbReference>
<sequence length="438" mass="48265">MKKMLIGLHLGNGYGSSPGAWRFSGVNPQSYTSYDARVQQAQAAERGKFQFIFLPDGPGAIMADIESEAPNFNLDVMMTLAAVARETEYIGLVATGSTTFNEPFNLARQYKALDIMSHGRAGWNAITSSGNDVAANYGKIIPTSAERYGRAHESIQLIQALWGSWGKDAWIHDQKTGYFADKDQIVPINLQGKFVGSRGPLYIPPSEQGQPVIFHAGGSPNAHELAGRFANVVIGAAFTIEDARAQRNAFRESAERHGRNPDEIKYIAGLMTSIAGNRREGLDRRIILTQHLFPQRVSYLQQMLGIPLNDKDLDSPLSQTLLNAARPSPYDPRSSHALKIAKEGWSLRDIIAHGVIDYHPVIAGPGIEPADHMQRWFEAGAADGFWISPDVNFDGIDAFVNEVVPILQQRGLFHQDYEGKTLRENLGIPDQYGVDPRV</sequence>
<reference evidence="8 9" key="1">
    <citation type="submission" date="2015-10" db="EMBL/GenBank/DDBJ databases">
        <title>Chryseobacterium aquaticum genome.</title>
        <authorList>
            <person name="Newman J.D."/>
            <person name="Ferguson M.B."/>
            <person name="Miller J.R."/>
        </authorList>
    </citation>
    <scope>NUCLEOTIDE SEQUENCE [LARGE SCALE GENOMIC DNA]</scope>
    <source>
        <strain evidence="8 9">KCTC 12483</strain>
    </source>
</reference>
<dbReference type="Pfam" id="PF00296">
    <property type="entry name" value="Bac_luciferase"/>
    <property type="match status" value="1"/>
</dbReference>
<comment type="similarity">
    <text evidence="5">Belongs to the NtaA/SnaA/DszA monooxygenase family.</text>
</comment>
<evidence type="ECO:0000259" key="7">
    <source>
        <dbReference type="Pfam" id="PF00296"/>
    </source>
</evidence>
<dbReference type="PIRSF" id="PIRSF000337">
    <property type="entry name" value="NTA_MOA"/>
    <property type="match status" value="1"/>
</dbReference>
<evidence type="ECO:0000256" key="3">
    <source>
        <dbReference type="ARBA" id="ARBA00023002"/>
    </source>
</evidence>
<evidence type="ECO:0000313" key="9">
    <source>
        <dbReference type="Proteomes" id="UP000051682"/>
    </source>
</evidence>